<comment type="PTM">
    <text evidence="9">Is synthesized initially as an inactive proenzyme, which is activated by self-cleavage at a specific serine bond to produce a beta-subunit with a hydroxyl group at its C-terminus and an alpha-subunit with a pyruvoyl group at its N-terminus.</text>
</comment>
<keyword evidence="7 9" id="KW-0704">Schiff base</keyword>
<sequence>MRRWLLKSKLHRARVTGTEKDYEGSISIDAALLSEADIAVGEQVQVVNVTNGERFETYTIEGESRQMELNGAAARLAETGDVIIVISYGLYVKDEQPEPTVLLLDEENRISERE</sequence>
<feature type="chain" id="PRO_5023461160" description="Aspartate 1-decarboxylase beta chain" evidence="9">
    <location>
        <begin position="1"/>
        <end position="24"/>
    </location>
</feature>
<keyword evidence="3 9" id="KW-0210">Decarboxylase</keyword>
<feature type="chain" id="PRO_5023461159" description="Aspartate 1-decarboxylase alpha chain" evidence="9">
    <location>
        <begin position="25"/>
        <end position="114"/>
    </location>
</feature>
<feature type="binding site" evidence="9">
    <location>
        <position position="57"/>
    </location>
    <ligand>
        <name>substrate</name>
    </ligand>
</feature>
<reference evidence="10 11" key="1">
    <citation type="journal article" date="2011" name="PLoS ONE">
        <title>Haloquadratum walsbyi: limited diversity in a global pond.</title>
        <authorList>
            <person name="Dyall-Smith M."/>
            <person name="Pfeiffer F."/>
            <person name="Klee K."/>
            <person name="Palm P."/>
            <person name="Gross K."/>
            <person name="Schuster S.C."/>
            <person name="Rampp M."/>
            <person name="Oesterhelt D."/>
        </authorList>
    </citation>
    <scope>NUCLEOTIDE SEQUENCE [LARGE SCALE GENOMIC DNA]</scope>
    <source>
        <strain evidence="11">DSM 16854 / JCM 12705 / C23</strain>
    </source>
</reference>
<proteinExistence type="inferred from homology"/>
<dbReference type="RefSeq" id="WP_011571608.1">
    <property type="nucleotide sequence ID" value="NC_017459.1"/>
</dbReference>
<dbReference type="InterPro" id="IPR003190">
    <property type="entry name" value="Asp_decarbox"/>
</dbReference>
<dbReference type="UniPathway" id="UPA00028">
    <property type="reaction ID" value="UER00002"/>
</dbReference>
<evidence type="ECO:0000256" key="8">
    <source>
        <dbReference type="ARBA" id="ARBA00023317"/>
    </source>
</evidence>
<dbReference type="GO" id="GO:0006523">
    <property type="term" value="P:alanine biosynthetic process"/>
    <property type="evidence" value="ECO:0007669"/>
    <property type="project" value="InterPro"/>
</dbReference>
<feature type="active site" description="Proton donor" evidence="9">
    <location>
        <position position="58"/>
    </location>
</feature>
<dbReference type="Gene3D" id="2.40.40.20">
    <property type="match status" value="1"/>
</dbReference>
<dbReference type="GeneID" id="12447348"/>
<dbReference type="HAMAP" id="MF_00446">
    <property type="entry name" value="PanD"/>
    <property type="match status" value="1"/>
</dbReference>
<keyword evidence="6 9" id="KW-0456">Lyase</keyword>
<gene>
    <name evidence="9 10" type="primary">panD</name>
    <name evidence="10" type="ordered locus">Hqrw_2623</name>
</gene>
<dbReference type="OrthoDB" id="52900at2157"/>
<dbReference type="Proteomes" id="UP000007954">
    <property type="component" value="Chromosome"/>
</dbReference>
<feature type="active site" description="Schiff-base intermediate with substrate; via pyruvic acid" evidence="9">
    <location>
        <position position="25"/>
    </location>
</feature>
<dbReference type="EC" id="4.1.1.11" evidence="9"/>
<dbReference type="HOGENOM" id="CLU_115305_2_1_2"/>
<organism evidence="10 11">
    <name type="scientific">Haloquadratum walsbyi (strain DSM 16854 / JCM 12705 / C23)</name>
    <dbReference type="NCBI Taxonomy" id="768065"/>
    <lineage>
        <taxon>Archaea</taxon>
        <taxon>Methanobacteriati</taxon>
        <taxon>Methanobacteriota</taxon>
        <taxon>Stenosarchaea group</taxon>
        <taxon>Halobacteria</taxon>
        <taxon>Halobacteriales</taxon>
        <taxon>Haloferacaceae</taxon>
        <taxon>Haloquadratum</taxon>
    </lineage>
</organism>
<dbReference type="PANTHER" id="PTHR21012">
    <property type="entry name" value="ASPARTATE 1-DECARBOXYLASE"/>
    <property type="match status" value="1"/>
</dbReference>
<dbReference type="GO" id="GO:0015940">
    <property type="term" value="P:pantothenate biosynthetic process"/>
    <property type="evidence" value="ECO:0007669"/>
    <property type="project" value="UniProtKB-UniRule"/>
</dbReference>
<evidence type="ECO:0000256" key="7">
    <source>
        <dbReference type="ARBA" id="ARBA00023270"/>
    </source>
</evidence>
<keyword evidence="2 9" id="KW-0566">Pantothenate biosynthesis</keyword>
<evidence type="ECO:0000256" key="6">
    <source>
        <dbReference type="ARBA" id="ARBA00023239"/>
    </source>
</evidence>
<dbReference type="SUPFAM" id="SSF50692">
    <property type="entry name" value="ADC-like"/>
    <property type="match status" value="1"/>
</dbReference>
<feature type="modified residue" description="Pyruvic acid (Ser)" evidence="9">
    <location>
        <position position="25"/>
    </location>
</feature>
<evidence type="ECO:0000256" key="2">
    <source>
        <dbReference type="ARBA" id="ARBA00022655"/>
    </source>
</evidence>
<dbReference type="Pfam" id="PF02261">
    <property type="entry name" value="Asp_decarbox"/>
    <property type="match status" value="1"/>
</dbReference>
<dbReference type="SMR" id="G0LL19"/>
<keyword evidence="8 9" id="KW-0670">Pyruvate</keyword>
<feature type="binding site" evidence="9">
    <location>
        <begin position="71"/>
        <end position="73"/>
    </location>
    <ligand>
        <name>substrate</name>
    </ligand>
</feature>
<dbReference type="CDD" id="cd06919">
    <property type="entry name" value="Asp_decarbox"/>
    <property type="match status" value="1"/>
</dbReference>
<comment type="subcellular location">
    <subcellularLocation>
        <location evidence="9">Cytoplasm</location>
    </subcellularLocation>
</comment>
<comment type="pathway">
    <text evidence="9">Cofactor biosynthesis; (R)-pantothenate biosynthesis; beta-alanine from L-aspartate: step 1/1.</text>
</comment>
<evidence type="ECO:0000256" key="5">
    <source>
        <dbReference type="ARBA" id="ARBA00023145"/>
    </source>
</evidence>
<comment type="subunit">
    <text evidence="9">Heterooctamer of four alpha and four beta subunits.</text>
</comment>
<keyword evidence="4 9" id="KW-0068">Autocatalytic cleavage</keyword>
<evidence type="ECO:0000256" key="4">
    <source>
        <dbReference type="ARBA" id="ARBA00022813"/>
    </source>
</evidence>
<comment type="function">
    <text evidence="9">Catalyzes the pyruvoyl-dependent decarboxylation of aspartate to produce beta-alanine.</text>
</comment>
<dbReference type="KEGG" id="hwc:Hqrw_2623"/>
<dbReference type="NCBIfam" id="TIGR00223">
    <property type="entry name" value="panD"/>
    <property type="match status" value="1"/>
</dbReference>
<keyword evidence="5 9" id="KW-0865">Zymogen</keyword>
<dbReference type="PIRSF" id="PIRSF006246">
    <property type="entry name" value="Asp_decarbox"/>
    <property type="match status" value="1"/>
</dbReference>
<comment type="catalytic activity">
    <reaction evidence="9">
        <text>L-aspartate + H(+) = beta-alanine + CO2</text>
        <dbReference type="Rhea" id="RHEA:19497"/>
        <dbReference type="ChEBI" id="CHEBI:15378"/>
        <dbReference type="ChEBI" id="CHEBI:16526"/>
        <dbReference type="ChEBI" id="CHEBI:29991"/>
        <dbReference type="ChEBI" id="CHEBI:57966"/>
        <dbReference type="EC" id="4.1.1.11"/>
    </reaction>
</comment>
<evidence type="ECO:0000256" key="3">
    <source>
        <dbReference type="ARBA" id="ARBA00022793"/>
    </source>
</evidence>
<dbReference type="AlphaFoldDB" id="G0LL19"/>
<evidence type="ECO:0000256" key="9">
    <source>
        <dbReference type="HAMAP-Rule" id="MF_00446"/>
    </source>
</evidence>
<comment type="cofactor">
    <cofactor evidence="9">
        <name>pyruvate</name>
        <dbReference type="ChEBI" id="CHEBI:15361"/>
    </cofactor>
    <text evidence="9">Binds 1 pyruvoyl group covalently per subunit.</text>
</comment>
<dbReference type="GO" id="GO:0004068">
    <property type="term" value="F:aspartate 1-decarboxylase activity"/>
    <property type="evidence" value="ECO:0007669"/>
    <property type="project" value="UniProtKB-UniRule"/>
</dbReference>
<protein>
    <recommendedName>
        <fullName evidence="9">Aspartate 1-decarboxylase</fullName>
        <ecNumber evidence="9">4.1.1.11</ecNumber>
    </recommendedName>
    <alternativeName>
        <fullName evidence="9">Aspartate alpha-decarboxylase</fullName>
    </alternativeName>
    <component>
        <recommendedName>
            <fullName evidence="9">Aspartate 1-decarboxylase beta chain</fullName>
        </recommendedName>
    </component>
    <component>
        <recommendedName>
            <fullName evidence="9">Aspartate 1-decarboxylase alpha chain</fullName>
        </recommendedName>
    </component>
</protein>
<evidence type="ECO:0000256" key="1">
    <source>
        <dbReference type="ARBA" id="ARBA00022490"/>
    </source>
</evidence>
<dbReference type="EMBL" id="FR746099">
    <property type="protein sequence ID" value="CCC40459.1"/>
    <property type="molecule type" value="Genomic_DNA"/>
</dbReference>
<name>G0LL19_HALWC</name>
<accession>G0LL19</accession>
<evidence type="ECO:0000313" key="11">
    <source>
        <dbReference type="Proteomes" id="UP000007954"/>
    </source>
</evidence>
<comment type="similarity">
    <text evidence="9">Belongs to the PanD family.</text>
</comment>
<keyword evidence="1 9" id="KW-0963">Cytoplasm</keyword>
<evidence type="ECO:0000313" key="10">
    <source>
        <dbReference type="EMBL" id="CCC40459.1"/>
    </source>
</evidence>
<dbReference type="GO" id="GO:0005829">
    <property type="term" value="C:cytosol"/>
    <property type="evidence" value="ECO:0007669"/>
    <property type="project" value="TreeGrafter"/>
</dbReference>
<dbReference type="PANTHER" id="PTHR21012:SF0">
    <property type="entry name" value="ASPARTATE 1-DECARBOXYLASE"/>
    <property type="match status" value="1"/>
</dbReference>
<dbReference type="GeneID" id="4194405"/>
<dbReference type="InterPro" id="IPR009010">
    <property type="entry name" value="Asp_de-COase-like_dom_sf"/>
</dbReference>